<dbReference type="EMBL" id="BLLF01003163">
    <property type="protein sequence ID" value="GFH26550.1"/>
    <property type="molecule type" value="Genomic_DNA"/>
</dbReference>
<comment type="caution">
    <text evidence="1">The sequence shown here is derived from an EMBL/GenBank/DDBJ whole genome shotgun (WGS) entry which is preliminary data.</text>
</comment>
<reference evidence="1 2" key="1">
    <citation type="submission" date="2020-02" db="EMBL/GenBank/DDBJ databases">
        <title>Draft genome sequence of Haematococcus lacustris strain NIES-144.</title>
        <authorList>
            <person name="Morimoto D."/>
            <person name="Nakagawa S."/>
            <person name="Yoshida T."/>
            <person name="Sawayama S."/>
        </authorList>
    </citation>
    <scope>NUCLEOTIDE SEQUENCE [LARGE SCALE GENOMIC DNA]</scope>
    <source>
        <strain evidence="1 2">NIES-144</strain>
    </source>
</reference>
<evidence type="ECO:0000313" key="2">
    <source>
        <dbReference type="Proteomes" id="UP000485058"/>
    </source>
</evidence>
<protein>
    <submittedName>
        <fullName evidence="1">Uncharacterized protein</fullName>
    </submittedName>
</protein>
<gene>
    <name evidence="1" type="ORF">HaLaN_24718</name>
</gene>
<evidence type="ECO:0000313" key="1">
    <source>
        <dbReference type="EMBL" id="GFH26550.1"/>
    </source>
</evidence>
<sequence length="98" mass="11141">MLPPKLRSEEYGSLEARYTAKLRQGEKGSWGLTDASGSRMTIRTWVKNKGLLLTGKYKAHRGPVLTGPHRLEIQHQLGCNRRRRGGQQPHLLILALLW</sequence>
<dbReference type="AlphaFoldDB" id="A0A699ZZ32"/>
<dbReference type="Proteomes" id="UP000485058">
    <property type="component" value="Unassembled WGS sequence"/>
</dbReference>
<keyword evidence="2" id="KW-1185">Reference proteome</keyword>
<proteinExistence type="predicted"/>
<accession>A0A699ZZ32</accession>
<name>A0A699ZZ32_HAELA</name>
<organism evidence="1 2">
    <name type="scientific">Haematococcus lacustris</name>
    <name type="common">Green alga</name>
    <name type="synonym">Haematococcus pluvialis</name>
    <dbReference type="NCBI Taxonomy" id="44745"/>
    <lineage>
        <taxon>Eukaryota</taxon>
        <taxon>Viridiplantae</taxon>
        <taxon>Chlorophyta</taxon>
        <taxon>core chlorophytes</taxon>
        <taxon>Chlorophyceae</taxon>
        <taxon>CS clade</taxon>
        <taxon>Chlamydomonadales</taxon>
        <taxon>Haematococcaceae</taxon>
        <taxon>Haematococcus</taxon>
    </lineage>
</organism>